<dbReference type="Proteomes" id="UP000306319">
    <property type="component" value="Unassembled WGS sequence"/>
</dbReference>
<protein>
    <submittedName>
        <fullName evidence="1">Beta-glycosidase</fullName>
    </submittedName>
</protein>
<proteinExistence type="predicted"/>
<keyword evidence="2" id="KW-1185">Reference proteome</keyword>
<comment type="caution">
    <text evidence="1">The sequence shown here is derived from an EMBL/GenBank/DDBJ whole genome shotgun (WGS) entry which is preliminary data.</text>
</comment>
<reference evidence="1" key="1">
    <citation type="submission" date="2019-04" db="EMBL/GenBank/DDBJ databases">
        <title>Microbes associate with the intestines of laboratory mice.</title>
        <authorList>
            <person name="Navarre W."/>
            <person name="Wong E."/>
            <person name="Huang K."/>
            <person name="Tropini C."/>
            <person name="Ng K."/>
            <person name="Yu B."/>
        </authorList>
    </citation>
    <scope>NUCLEOTIDE SEQUENCE</scope>
    <source>
        <strain evidence="1">NM04_E33</strain>
    </source>
</reference>
<name>A0AC61RJY4_9BACT</name>
<gene>
    <name evidence="1" type="ORF">E5331_01655</name>
</gene>
<evidence type="ECO:0000313" key="1">
    <source>
        <dbReference type="EMBL" id="TGY80459.1"/>
    </source>
</evidence>
<dbReference type="EMBL" id="SRYB01000002">
    <property type="protein sequence ID" value="TGY80459.1"/>
    <property type="molecule type" value="Genomic_DNA"/>
</dbReference>
<evidence type="ECO:0000313" key="2">
    <source>
        <dbReference type="Proteomes" id="UP000306319"/>
    </source>
</evidence>
<sequence length="496" mass="57303">MRKLIILAGVICSIAANAQTFRHYITTDDARWTQGQDVKAQTKSNTKASSVIETQTQPIVTFRNWGTTFNEQDWKALCMLTREEQDEILHNSFSPDGELKFSIGRISMNANDYALSWYSCSDVHGDFDNKYFNIERDKLTIIPYIRAAQRYNPNMTFWMSPWSPPAWMKVNDHYAVQSNPYNDMDKRMDYLLFGDDDRSVNEQVNPDKNLFPRRLAVRNYFIQDSAYLQCYADQFCKFIDLYAEQNIPIKMVMYQNEAYSYTPYPGCPWTSDGILRFNLEYLAPTLKAKHPDVELCLGTFNTNRYDHVSGLLADPRMPDNVSGIGFQWEGGQILPRIRKENPGYRYISTESECGNGDMDWNAAEHTFHLINHYIGNGCSEYNNWNLILCDKGESAWGWRQNALIRVNSADRTFEYTPEYYAYRHYSSFIQDGADILAFQPKDKDKTPVMVASTKDGKYVVVAGNFNDEPRSMSVKVGNKYLDVTLPPHSLHTFAEK</sequence>
<organism evidence="1 2">
    <name type="scientific">Lepagella muris</name>
    <dbReference type="NCBI Taxonomy" id="3032870"/>
    <lineage>
        <taxon>Bacteria</taxon>
        <taxon>Pseudomonadati</taxon>
        <taxon>Bacteroidota</taxon>
        <taxon>Bacteroidia</taxon>
        <taxon>Bacteroidales</taxon>
        <taxon>Muribaculaceae</taxon>
        <taxon>Lepagella</taxon>
    </lineage>
</organism>
<accession>A0AC61RJY4</accession>